<protein>
    <submittedName>
        <fullName evidence="2">Uncharacterized protein</fullName>
    </submittedName>
</protein>
<dbReference type="EMBL" id="JAEFCI010009091">
    <property type="protein sequence ID" value="KAG5458028.1"/>
    <property type="molecule type" value="Genomic_DNA"/>
</dbReference>
<dbReference type="AlphaFoldDB" id="A0A8H7ZS19"/>
<sequence length="66" mass="7752">MSNSTIGNNANKSKAHLSNWRVPEAAQVNRISYCPRNQAIKLAERRKDFRRERGRRSGDKKRRKNK</sequence>
<evidence type="ECO:0000313" key="3">
    <source>
        <dbReference type="Proteomes" id="UP000673691"/>
    </source>
</evidence>
<accession>A0A8H7ZS19</accession>
<feature type="compositionally biased region" description="Basic and acidic residues" evidence="1">
    <location>
        <begin position="42"/>
        <end position="57"/>
    </location>
</feature>
<gene>
    <name evidence="2" type="ORF">BJ554DRAFT_1834</name>
</gene>
<dbReference type="Proteomes" id="UP000673691">
    <property type="component" value="Unassembled WGS sequence"/>
</dbReference>
<organism evidence="2 3">
    <name type="scientific">Olpidium bornovanus</name>
    <dbReference type="NCBI Taxonomy" id="278681"/>
    <lineage>
        <taxon>Eukaryota</taxon>
        <taxon>Fungi</taxon>
        <taxon>Fungi incertae sedis</taxon>
        <taxon>Olpidiomycota</taxon>
        <taxon>Olpidiomycotina</taxon>
        <taxon>Olpidiomycetes</taxon>
        <taxon>Olpidiales</taxon>
        <taxon>Olpidiaceae</taxon>
        <taxon>Olpidium</taxon>
    </lineage>
</organism>
<feature type="region of interest" description="Disordered" evidence="1">
    <location>
        <begin position="42"/>
        <end position="66"/>
    </location>
</feature>
<proteinExistence type="predicted"/>
<keyword evidence="3" id="KW-1185">Reference proteome</keyword>
<evidence type="ECO:0000256" key="1">
    <source>
        <dbReference type="SAM" id="MobiDB-lite"/>
    </source>
</evidence>
<evidence type="ECO:0000313" key="2">
    <source>
        <dbReference type="EMBL" id="KAG5458028.1"/>
    </source>
</evidence>
<comment type="caution">
    <text evidence="2">The sequence shown here is derived from an EMBL/GenBank/DDBJ whole genome shotgun (WGS) entry which is preliminary data.</text>
</comment>
<name>A0A8H7ZS19_9FUNG</name>
<reference evidence="2 3" key="1">
    <citation type="journal article" name="Sci. Rep.">
        <title>Genome-scale phylogenetic analyses confirm Olpidium as the closest living zoosporic fungus to the non-flagellated, terrestrial fungi.</title>
        <authorList>
            <person name="Chang Y."/>
            <person name="Rochon D."/>
            <person name="Sekimoto S."/>
            <person name="Wang Y."/>
            <person name="Chovatia M."/>
            <person name="Sandor L."/>
            <person name="Salamov A."/>
            <person name="Grigoriev I.V."/>
            <person name="Stajich J.E."/>
            <person name="Spatafora J.W."/>
        </authorList>
    </citation>
    <scope>NUCLEOTIDE SEQUENCE [LARGE SCALE GENOMIC DNA]</scope>
    <source>
        <strain evidence="2">S191</strain>
    </source>
</reference>